<evidence type="ECO:0000256" key="4">
    <source>
        <dbReference type="ARBA" id="ARBA00022884"/>
    </source>
</evidence>
<dbReference type="SMART" id="SM00322">
    <property type="entry name" value="KH"/>
    <property type="match status" value="1"/>
</dbReference>
<comment type="function">
    <text evidence="7">Participates in both transcription termination and antitermination.</text>
</comment>
<dbReference type="GO" id="GO:0000166">
    <property type="term" value="F:nucleotide binding"/>
    <property type="evidence" value="ECO:0007669"/>
    <property type="project" value="InterPro"/>
</dbReference>
<dbReference type="InterPro" id="IPR010213">
    <property type="entry name" value="TF_NusA"/>
</dbReference>
<dbReference type="InterPro" id="IPR010995">
    <property type="entry name" value="DNA_repair_Rad51/TF_NusA_a-hlx"/>
</dbReference>
<dbReference type="InterPro" id="IPR015946">
    <property type="entry name" value="KH_dom-like_a/b"/>
</dbReference>
<keyword evidence="4 7" id="KW-0694">RNA-binding</keyword>
<dbReference type="Pfam" id="PF26594">
    <property type="entry name" value="KH_NusA_2nd"/>
    <property type="match status" value="1"/>
</dbReference>
<dbReference type="HAMAP" id="MF_00945_B">
    <property type="entry name" value="NusA_B"/>
    <property type="match status" value="1"/>
</dbReference>
<protein>
    <recommendedName>
        <fullName evidence="7">Transcription termination/antitermination protein NusA</fullName>
    </recommendedName>
</protein>
<dbReference type="EMBL" id="FKLO01000067">
    <property type="protein sequence ID" value="SAM69112.1"/>
    <property type="molecule type" value="Genomic_DNA"/>
</dbReference>
<dbReference type="CDD" id="cd02134">
    <property type="entry name" value="KH-II_NusA_rpt1"/>
    <property type="match status" value="1"/>
</dbReference>
<keyword evidence="6 7" id="KW-0804">Transcription</keyword>
<comment type="subunit">
    <text evidence="7">Monomer. Binds directly to the core enzyme of the DNA-dependent RNA polymerase and to nascent RNA.</text>
</comment>
<proteinExistence type="inferred from homology"/>
<dbReference type="OMA" id="MKGSRIH"/>
<dbReference type="CDD" id="cd22529">
    <property type="entry name" value="KH-II_NusA_rpt2"/>
    <property type="match status" value="1"/>
</dbReference>
<evidence type="ECO:0000256" key="2">
    <source>
        <dbReference type="ARBA" id="ARBA00022490"/>
    </source>
</evidence>
<gene>
    <name evidence="7" type="primary">nusA</name>
    <name evidence="9" type="ORF">CHUV0807_2016</name>
</gene>
<dbReference type="InterPro" id="IPR030842">
    <property type="entry name" value="TF_NusA_bacterial"/>
</dbReference>
<name>A0A1C3H694_9GAMM</name>
<dbReference type="SMART" id="SM00316">
    <property type="entry name" value="S1"/>
    <property type="match status" value="1"/>
</dbReference>
<dbReference type="SUPFAM" id="SSF50249">
    <property type="entry name" value="Nucleic acid-binding proteins"/>
    <property type="match status" value="1"/>
</dbReference>
<dbReference type="FunFam" id="3.30.300.20:FF:000005">
    <property type="entry name" value="Transcription termination/antitermination protein NusA"/>
    <property type="match status" value="1"/>
</dbReference>
<dbReference type="Gene3D" id="3.30.300.20">
    <property type="match status" value="2"/>
</dbReference>
<dbReference type="CDD" id="cd04455">
    <property type="entry name" value="S1_NusA"/>
    <property type="match status" value="1"/>
</dbReference>
<dbReference type="SUPFAM" id="SSF54814">
    <property type="entry name" value="Prokaryotic type KH domain (KH-domain type II)"/>
    <property type="match status" value="2"/>
</dbReference>
<evidence type="ECO:0000313" key="10">
    <source>
        <dbReference type="Proteomes" id="UP000190837"/>
    </source>
</evidence>
<dbReference type="Gene3D" id="1.10.150.20">
    <property type="entry name" value="5' to 3' exonuclease, C-terminal subdomain"/>
    <property type="match status" value="2"/>
</dbReference>
<dbReference type="Pfam" id="PF14520">
    <property type="entry name" value="HHH_5"/>
    <property type="match status" value="1"/>
</dbReference>
<dbReference type="InterPro" id="IPR009019">
    <property type="entry name" value="KH_sf_prok-type"/>
</dbReference>
<comment type="similarity">
    <text evidence="7">Belongs to the NusA family.</text>
</comment>
<evidence type="ECO:0000256" key="3">
    <source>
        <dbReference type="ARBA" id="ARBA00022814"/>
    </source>
</evidence>
<evidence type="ECO:0000313" key="9">
    <source>
        <dbReference type="EMBL" id="SAM69112.1"/>
    </source>
</evidence>
<dbReference type="GO" id="GO:0003700">
    <property type="term" value="F:DNA-binding transcription factor activity"/>
    <property type="evidence" value="ECO:0007669"/>
    <property type="project" value="InterPro"/>
</dbReference>
<dbReference type="PANTHER" id="PTHR22648">
    <property type="entry name" value="TRANSCRIPTION TERMINATION FACTOR NUSA"/>
    <property type="match status" value="1"/>
</dbReference>
<sequence length="496" mass="54893">MSKDLLNIIEAVANEKEVDRSVIIEALEAALAAATRKRYPDEEIGAKVVINPRTGEYKSFRLWTVVDDEAILENPDAEMRESVAAIEFPEAHLQVGDVHEVPIENEPFGRISAQQAKQIIIQKLREAERRKVYDQFIAEEGTLVHGIVRRHERGNVIVDINGAEATILRDGMIPRESLRIGDRIRGYLAKVNLEMRGPQLEVSRVAPEMLKQLFTLEVPEIGSGIIEIMGVARDPGLRAKIAVRTFDPRIDPVGACVGIRGSRVQGVMNELAGERIDIVLWDEDPETYVRKAMAPAQITNAAADEARRVMDIAVPENKLPQAVGRGGQNVRLASELTGWTINVLSEAEFEARQEAVQDAQEQALAEALDVDDEIADILIDAGYTAPEMVAYAERDELLGIEAFDEETVDALMARAADYLLQQAFVAEVEPEEEMQLPLENVEGIDEATIAALQENGLHTQEDLAELAVDELVAYTGLDKEQASALILKAREPWFRG</sequence>
<dbReference type="GeneID" id="84790251"/>
<dbReference type="FunFam" id="3.30.300.20:FF:000002">
    <property type="entry name" value="Transcription termination/antitermination protein NusA"/>
    <property type="match status" value="1"/>
</dbReference>
<dbReference type="SUPFAM" id="SSF69705">
    <property type="entry name" value="Transcription factor NusA, N-terminal domain"/>
    <property type="match status" value="1"/>
</dbReference>
<dbReference type="RefSeq" id="WP_004141866.1">
    <property type="nucleotide sequence ID" value="NZ_CALFOW010000157.1"/>
</dbReference>
<dbReference type="Pfam" id="PF08529">
    <property type="entry name" value="NusA_N"/>
    <property type="match status" value="1"/>
</dbReference>
<dbReference type="NCBIfam" id="TIGR01953">
    <property type="entry name" value="NusA"/>
    <property type="match status" value="1"/>
</dbReference>
<dbReference type="InterPro" id="IPR013735">
    <property type="entry name" value="TF_NusA_N"/>
</dbReference>
<dbReference type="PROSITE" id="PS50126">
    <property type="entry name" value="S1"/>
    <property type="match status" value="1"/>
</dbReference>
<evidence type="ECO:0000256" key="7">
    <source>
        <dbReference type="HAMAP-Rule" id="MF_00945"/>
    </source>
</evidence>
<evidence type="ECO:0000259" key="8">
    <source>
        <dbReference type="PROSITE" id="PS50126"/>
    </source>
</evidence>
<dbReference type="InterPro" id="IPR025249">
    <property type="entry name" value="TF_NusA_KH_1st"/>
</dbReference>
<evidence type="ECO:0000256" key="6">
    <source>
        <dbReference type="ARBA" id="ARBA00023163"/>
    </source>
</evidence>
<keyword evidence="3 7" id="KW-0889">Transcription antitermination</keyword>
<keyword evidence="5 7" id="KW-0805">Transcription regulation</keyword>
<dbReference type="InterPro" id="IPR012340">
    <property type="entry name" value="NA-bd_OB-fold"/>
</dbReference>
<reference evidence="10" key="1">
    <citation type="submission" date="2016-04" db="EMBL/GenBank/DDBJ databases">
        <authorList>
            <person name="Tagini F."/>
        </authorList>
    </citation>
    <scope>NUCLEOTIDE SEQUENCE [LARGE SCALE GENOMIC DNA]</scope>
    <source>
        <strain evidence="10">CHUV0807</strain>
    </source>
</reference>
<comment type="subcellular location">
    <subcellularLocation>
        <location evidence="7">Cytoplasm</location>
    </subcellularLocation>
</comment>
<dbReference type="GO" id="GO:0003723">
    <property type="term" value="F:RNA binding"/>
    <property type="evidence" value="ECO:0007669"/>
    <property type="project" value="UniProtKB-UniRule"/>
</dbReference>
<dbReference type="GO" id="GO:0005829">
    <property type="term" value="C:cytosol"/>
    <property type="evidence" value="ECO:0007669"/>
    <property type="project" value="TreeGrafter"/>
</dbReference>
<accession>A0A1C3H694</accession>
<dbReference type="GO" id="GO:0031564">
    <property type="term" value="P:transcription antitermination"/>
    <property type="evidence" value="ECO:0007669"/>
    <property type="project" value="UniProtKB-UniRule"/>
</dbReference>
<dbReference type="SUPFAM" id="SSF47794">
    <property type="entry name" value="Rad51 N-terminal domain-like"/>
    <property type="match status" value="2"/>
</dbReference>
<dbReference type="InterPro" id="IPR058582">
    <property type="entry name" value="KH_NusA_2nd"/>
</dbReference>
<evidence type="ECO:0000256" key="1">
    <source>
        <dbReference type="ARBA" id="ARBA00022472"/>
    </source>
</evidence>
<dbReference type="Proteomes" id="UP000190837">
    <property type="component" value="Unassembled WGS sequence"/>
</dbReference>
<dbReference type="AlphaFoldDB" id="A0A1C3H694"/>
<dbReference type="InterPro" id="IPR036555">
    <property type="entry name" value="NusA_N_sf"/>
</dbReference>
<keyword evidence="1 7" id="KW-0806">Transcription termination</keyword>
<dbReference type="PANTHER" id="PTHR22648:SF0">
    <property type="entry name" value="TRANSCRIPTION TERMINATION_ANTITERMINATION PROTEIN NUSA"/>
    <property type="match status" value="1"/>
</dbReference>
<dbReference type="Gene3D" id="2.40.50.140">
    <property type="entry name" value="Nucleic acid-binding proteins"/>
    <property type="match status" value="1"/>
</dbReference>
<organism evidence="9 10">
    <name type="scientific">Cardiobacterium hominis</name>
    <dbReference type="NCBI Taxonomy" id="2718"/>
    <lineage>
        <taxon>Bacteria</taxon>
        <taxon>Pseudomonadati</taxon>
        <taxon>Pseudomonadota</taxon>
        <taxon>Gammaproteobacteria</taxon>
        <taxon>Cardiobacteriales</taxon>
        <taxon>Cardiobacteriaceae</taxon>
        <taxon>Cardiobacterium</taxon>
    </lineage>
</organism>
<dbReference type="PROSITE" id="PS50084">
    <property type="entry name" value="KH_TYPE_1"/>
    <property type="match status" value="1"/>
</dbReference>
<dbReference type="Pfam" id="PF13184">
    <property type="entry name" value="KH_NusA_1st"/>
    <property type="match status" value="1"/>
</dbReference>
<dbReference type="InterPro" id="IPR003029">
    <property type="entry name" value="S1_domain"/>
</dbReference>
<keyword evidence="2 7" id="KW-0963">Cytoplasm</keyword>
<dbReference type="GO" id="GO:0006353">
    <property type="term" value="P:DNA-templated transcription termination"/>
    <property type="evidence" value="ECO:0007669"/>
    <property type="project" value="UniProtKB-UniRule"/>
</dbReference>
<evidence type="ECO:0000256" key="5">
    <source>
        <dbReference type="ARBA" id="ARBA00023015"/>
    </source>
</evidence>
<dbReference type="InterPro" id="IPR004087">
    <property type="entry name" value="KH_dom"/>
</dbReference>
<dbReference type="Gene3D" id="3.30.1480.10">
    <property type="entry name" value="NusA, N-terminal domain"/>
    <property type="match status" value="1"/>
</dbReference>
<feature type="domain" description="S1 motif" evidence="8">
    <location>
        <begin position="141"/>
        <end position="205"/>
    </location>
</feature>